<gene>
    <name evidence="1" type="ORF">BDM02DRAFT_3108416</name>
</gene>
<dbReference type="Proteomes" id="UP000886501">
    <property type="component" value="Unassembled WGS sequence"/>
</dbReference>
<organism evidence="1 2">
    <name type="scientific">Thelephora ganbajun</name>
    <name type="common">Ganba fungus</name>
    <dbReference type="NCBI Taxonomy" id="370292"/>
    <lineage>
        <taxon>Eukaryota</taxon>
        <taxon>Fungi</taxon>
        <taxon>Dikarya</taxon>
        <taxon>Basidiomycota</taxon>
        <taxon>Agaricomycotina</taxon>
        <taxon>Agaricomycetes</taxon>
        <taxon>Thelephorales</taxon>
        <taxon>Thelephoraceae</taxon>
        <taxon>Thelephora</taxon>
    </lineage>
</organism>
<dbReference type="EMBL" id="MU117965">
    <property type="protein sequence ID" value="KAF9653223.1"/>
    <property type="molecule type" value="Genomic_DNA"/>
</dbReference>
<accession>A0ACB6ZUY1</accession>
<proteinExistence type="predicted"/>
<reference evidence="1" key="2">
    <citation type="journal article" date="2020" name="Nat. Commun.">
        <title>Large-scale genome sequencing of mycorrhizal fungi provides insights into the early evolution of symbiotic traits.</title>
        <authorList>
            <person name="Miyauchi S."/>
            <person name="Kiss E."/>
            <person name="Kuo A."/>
            <person name="Drula E."/>
            <person name="Kohler A."/>
            <person name="Sanchez-Garcia M."/>
            <person name="Morin E."/>
            <person name="Andreopoulos B."/>
            <person name="Barry K.W."/>
            <person name="Bonito G."/>
            <person name="Buee M."/>
            <person name="Carver A."/>
            <person name="Chen C."/>
            <person name="Cichocki N."/>
            <person name="Clum A."/>
            <person name="Culley D."/>
            <person name="Crous P.W."/>
            <person name="Fauchery L."/>
            <person name="Girlanda M."/>
            <person name="Hayes R.D."/>
            <person name="Keri Z."/>
            <person name="LaButti K."/>
            <person name="Lipzen A."/>
            <person name="Lombard V."/>
            <person name="Magnuson J."/>
            <person name="Maillard F."/>
            <person name="Murat C."/>
            <person name="Nolan M."/>
            <person name="Ohm R.A."/>
            <person name="Pangilinan J."/>
            <person name="Pereira M.F."/>
            <person name="Perotto S."/>
            <person name="Peter M."/>
            <person name="Pfister S."/>
            <person name="Riley R."/>
            <person name="Sitrit Y."/>
            <person name="Stielow J.B."/>
            <person name="Szollosi G."/>
            <person name="Zifcakova L."/>
            <person name="Stursova M."/>
            <person name="Spatafora J.W."/>
            <person name="Tedersoo L."/>
            <person name="Vaario L.M."/>
            <person name="Yamada A."/>
            <person name="Yan M."/>
            <person name="Wang P."/>
            <person name="Xu J."/>
            <person name="Bruns T."/>
            <person name="Baldrian P."/>
            <person name="Vilgalys R."/>
            <person name="Dunand C."/>
            <person name="Henrissat B."/>
            <person name="Grigoriev I.V."/>
            <person name="Hibbett D."/>
            <person name="Nagy L.G."/>
            <person name="Martin F.M."/>
        </authorList>
    </citation>
    <scope>NUCLEOTIDE SEQUENCE</scope>
    <source>
        <strain evidence="1">P2</strain>
    </source>
</reference>
<evidence type="ECO:0000313" key="2">
    <source>
        <dbReference type="Proteomes" id="UP000886501"/>
    </source>
</evidence>
<evidence type="ECO:0000313" key="1">
    <source>
        <dbReference type="EMBL" id="KAF9653223.1"/>
    </source>
</evidence>
<protein>
    <submittedName>
        <fullName evidence="1">Uncharacterized protein</fullName>
    </submittedName>
</protein>
<name>A0ACB6ZUY1_THEGA</name>
<sequence>MDNIIRQSFSPRDLRSSRSEGSEEKRVAKKRVSSSVPPRRDCRSFPAPLIPVVIVPATGL</sequence>
<reference evidence="1" key="1">
    <citation type="submission" date="2019-10" db="EMBL/GenBank/DDBJ databases">
        <authorList>
            <consortium name="DOE Joint Genome Institute"/>
            <person name="Kuo A."/>
            <person name="Miyauchi S."/>
            <person name="Kiss E."/>
            <person name="Drula E."/>
            <person name="Kohler A."/>
            <person name="Sanchez-Garcia M."/>
            <person name="Andreopoulos B."/>
            <person name="Barry K.W."/>
            <person name="Bonito G."/>
            <person name="Buee M."/>
            <person name="Carver A."/>
            <person name="Chen C."/>
            <person name="Cichocki N."/>
            <person name="Clum A."/>
            <person name="Culley D."/>
            <person name="Crous P.W."/>
            <person name="Fauchery L."/>
            <person name="Girlanda M."/>
            <person name="Hayes R."/>
            <person name="Keri Z."/>
            <person name="Labutti K."/>
            <person name="Lipzen A."/>
            <person name="Lombard V."/>
            <person name="Magnuson J."/>
            <person name="Maillard F."/>
            <person name="Morin E."/>
            <person name="Murat C."/>
            <person name="Nolan M."/>
            <person name="Ohm R."/>
            <person name="Pangilinan J."/>
            <person name="Pereira M."/>
            <person name="Perotto S."/>
            <person name="Peter M."/>
            <person name="Riley R."/>
            <person name="Sitrit Y."/>
            <person name="Stielow B."/>
            <person name="Szollosi G."/>
            <person name="Zifcakova L."/>
            <person name="Stursova M."/>
            <person name="Spatafora J.W."/>
            <person name="Tedersoo L."/>
            <person name="Vaario L.-M."/>
            <person name="Yamada A."/>
            <person name="Yan M."/>
            <person name="Wang P."/>
            <person name="Xu J."/>
            <person name="Bruns T."/>
            <person name="Baldrian P."/>
            <person name="Vilgalys R."/>
            <person name="Henrissat B."/>
            <person name="Grigoriev I.V."/>
            <person name="Hibbett D."/>
            <person name="Nagy L.G."/>
            <person name="Martin F.M."/>
        </authorList>
    </citation>
    <scope>NUCLEOTIDE SEQUENCE</scope>
    <source>
        <strain evidence="1">P2</strain>
    </source>
</reference>
<keyword evidence="2" id="KW-1185">Reference proteome</keyword>
<comment type="caution">
    <text evidence="1">The sequence shown here is derived from an EMBL/GenBank/DDBJ whole genome shotgun (WGS) entry which is preliminary data.</text>
</comment>